<accession>C4J5J0</accession>
<reference evidence="2" key="2">
    <citation type="submission" date="2012-06" db="EMBL/GenBank/DDBJ databases">
        <authorList>
            <person name="Yu Y."/>
            <person name="Currie J."/>
            <person name="Lomeli R."/>
            <person name="Angelova A."/>
            <person name="Collura K."/>
            <person name="Wissotski M."/>
            <person name="Campos D."/>
            <person name="Kudrna D."/>
            <person name="Golser W."/>
            <person name="Ashely E."/>
            <person name="Descour A."/>
            <person name="Fernandes J."/>
            <person name="Soderlund C."/>
            <person name="Walbot V."/>
        </authorList>
    </citation>
    <scope>NUCLEOTIDE SEQUENCE</scope>
    <source>
        <strain evidence="2">B73</strain>
    </source>
</reference>
<dbReference type="EMBL" id="BT086087">
    <property type="protein sequence ID" value="ACR36440.1"/>
    <property type="molecule type" value="mRNA"/>
</dbReference>
<feature type="compositionally biased region" description="Basic and acidic residues" evidence="1">
    <location>
        <begin position="187"/>
        <end position="222"/>
    </location>
</feature>
<feature type="compositionally biased region" description="Basic and acidic residues" evidence="1">
    <location>
        <begin position="240"/>
        <end position="251"/>
    </location>
</feature>
<organism evidence="2">
    <name type="scientific">Zea mays</name>
    <name type="common">Maize</name>
    <dbReference type="NCBI Taxonomy" id="4577"/>
    <lineage>
        <taxon>Eukaryota</taxon>
        <taxon>Viridiplantae</taxon>
        <taxon>Streptophyta</taxon>
        <taxon>Embryophyta</taxon>
        <taxon>Tracheophyta</taxon>
        <taxon>Spermatophyta</taxon>
        <taxon>Magnoliopsida</taxon>
        <taxon>Liliopsida</taxon>
        <taxon>Poales</taxon>
        <taxon>Poaceae</taxon>
        <taxon>PACMAD clade</taxon>
        <taxon>Panicoideae</taxon>
        <taxon>Andropogonodae</taxon>
        <taxon>Andropogoneae</taxon>
        <taxon>Tripsacinae</taxon>
        <taxon>Zea</taxon>
    </lineage>
</organism>
<name>C4J5J0_MAIZE</name>
<protein>
    <submittedName>
        <fullName evidence="2">Uncharacterized protein</fullName>
    </submittedName>
</protein>
<evidence type="ECO:0000313" key="2">
    <source>
        <dbReference type="EMBL" id="ACR36440.1"/>
    </source>
</evidence>
<feature type="compositionally biased region" description="Low complexity" evidence="1">
    <location>
        <begin position="177"/>
        <end position="186"/>
    </location>
</feature>
<dbReference type="AlphaFoldDB" id="C4J5J0"/>
<feature type="region of interest" description="Disordered" evidence="1">
    <location>
        <begin position="130"/>
        <end position="266"/>
    </location>
</feature>
<feature type="compositionally biased region" description="Basic residues" evidence="1">
    <location>
        <begin position="255"/>
        <end position="266"/>
    </location>
</feature>
<feature type="compositionally biased region" description="Basic and acidic residues" evidence="1">
    <location>
        <begin position="148"/>
        <end position="157"/>
    </location>
</feature>
<sequence>MYKISETTRQPKQRRRRRSPEGALPPETPGRGEEANAEAHGPHAHLHRPPHRLHLDLLLLLLLRVPDHLPPVVVALAAAPAAEARGGVLLRYPLQPGGSAPHPAPAGRAGPVPHQHAALREHHHLRDAHLRRGRRPAALHAPPPLAPRGEDALRRDLLPGGGGEHLEPRALGGGDAVGARVRVGGDPAERDLGGRGWRERAAVESQRRAPDGRVVGQRELRGRRGGAGGEAEVESADVEAPGRGRAEEAALYRRGAAHRGNRSLNQ</sequence>
<feature type="region of interest" description="Disordered" evidence="1">
    <location>
        <begin position="1"/>
        <end position="48"/>
    </location>
</feature>
<evidence type="ECO:0000256" key="1">
    <source>
        <dbReference type="SAM" id="MobiDB-lite"/>
    </source>
</evidence>
<feature type="compositionally biased region" description="Polar residues" evidence="1">
    <location>
        <begin position="1"/>
        <end position="10"/>
    </location>
</feature>
<proteinExistence type="evidence at transcript level"/>
<reference evidence="2" key="1">
    <citation type="journal article" date="2009" name="PLoS Genet.">
        <title>Sequencing, mapping, and analysis of 27,455 maize full-length cDNAs.</title>
        <authorList>
            <person name="Soderlund C."/>
            <person name="Descour A."/>
            <person name="Kudrna D."/>
            <person name="Bomhoff M."/>
            <person name="Boyd L."/>
            <person name="Currie J."/>
            <person name="Angelova A."/>
            <person name="Collura K."/>
            <person name="Wissotski M."/>
            <person name="Ashley E."/>
            <person name="Morrow D."/>
            <person name="Fernandes J."/>
            <person name="Walbot V."/>
            <person name="Yu Y."/>
        </authorList>
    </citation>
    <scope>NUCLEOTIDE SEQUENCE</scope>
    <source>
        <strain evidence="2">B73</strain>
    </source>
</reference>